<reference evidence="1" key="1">
    <citation type="submission" date="2020-06" db="EMBL/GenBank/DDBJ databases">
        <title>Unique genomic features of the anaerobic methanotrophic archaea.</title>
        <authorList>
            <person name="Chadwick G.L."/>
            <person name="Skennerton C.T."/>
            <person name="Laso-Perez R."/>
            <person name="Leu A.O."/>
            <person name="Speth D.R."/>
            <person name="Yu H."/>
            <person name="Morgan-Lang C."/>
            <person name="Hatzenpichler R."/>
            <person name="Goudeau D."/>
            <person name="Malmstrom R."/>
            <person name="Brazelton W.J."/>
            <person name="Woyke T."/>
            <person name="Hallam S.J."/>
            <person name="Tyson G.W."/>
            <person name="Wegener G."/>
            <person name="Boetius A."/>
            <person name="Orphan V."/>
        </authorList>
    </citation>
    <scope>NUCLEOTIDE SEQUENCE</scope>
</reference>
<name>A0A7G9YFN9_9EURY</name>
<gene>
    <name evidence="1" type="ORF">JIHJHOFD_00006</name>
</gene>
<dbReference type="EMBL" id="MT631222">
    <property type="protein sequence ID" value="QNO46823.1"/>
    <property type="molecule type" value="Genomic_DNA"/>
</dbReference>
<sequence length="256" mass="29879">MLSIKEIESYYPENLRPFKRSLMREYIQYKILEIIFGSNQAVKLSFLGGTAIRMLHGNKRFSEDLDFDNFGLKEKEFENLAAEIRKKLKMEGYNTEIKNVFKNAYHCYVRIPGLLFDSGISGHKEEKILIQIDTEPQLFDYLPDNLIVNKFDVFSRTRVTPPDILLSQKIVAIFNRKRKMGRDFYDTLFLFGKVSPNFDFLRLKIGMQDIAELKKNLLSLCKELDFAALARDVEPFLFSAIDAKKVLAFPDYINQL</sequence>
<evidence type="ECO:0008006" key="2">
    <source>
        <dbReference type="Google" id="ProtNLM"/>
    </source>
</evidence>
<proteinExistence type="predicted"/>
<protein>
    <recommendedName>
        <fullName evidence="2">Nucleotidyl transferase AbiEii/AbiGii toxin family protein</fullName>
    </recommendedName>
</protein>
<dbReference type="InterPro" id="IPR014942">
    <property type="entry name" value="AbiEii"/>
</dbReference>
<dbReference type="Gene3D" id="3.10.450.620">
    <property type="entry name" value="JHP933, nucleotidyltransferase-like core domain"/>
    <property type="match status" value="1"/>
</dbReference>
<dbReference type="AlphaFoldDB" id="A0A7G9YFN9"/>
<accession>A0A7G9YFN9</accession>
<dbReference type="Pfam" id="PF08843">
    <property type="entry name" value="AbiEii"/>
    <property type="match status" value="1"/>
</dbReference>
<evidence type="ECO:0000313" key="1">
    <source>
        <dbReference type="EMBL" id="QNO46823.1"/>
    </source>
</evidence>
<organism evidence="1">
    <name type="scientific">Candidatus Methanogaster sp. ANME-2c ERB4</name>
    <dbReference type="NCBI Taxonomy" id="2759911"/>
    <lineage>
        <taxon>Archaea</taxon>
        <taxon>Methanobacteriati</taxon>
        <taxon>Methanobacteriota</taxon>
        <taxon>Stenosarchaea group</taxon>
        <taxon>Methanomicrobia</taxon>
        <taxon>Methanosarcinales</taxon>
        <taxon>ANME-2 cluster</taxon>
        <taxon>Candidatus Methanogasteraceae</taxon>
        <taxon>Candidatus Methanogaster</taxon>
    </lineage>
</organism>